<proteinExistence type="predicted"/>
<evidence type="ECO:0000256" key="2">
    <source>
        <dbReference type="SAM" id="Phobius"/>
    </source>
</evidence>
<evidence type="ECO:0000256" key="1">
    <source>
        <dbReference type="SAM" id="MobiDB-lite"/>
    </source>
</evidence>
<dbReference type="EMBL" id="CP026652">
    <property type="protein sequence ID" value="AVH61575.1"/>
    <property type="molecule type" value="Genomic_DNA"/>
</dbReference>
<feature type="transmembrane region" description="Helical" evidence="2">
    <location>
        <begin position="98"/>
        <end position="118"/>
    </location>
</feature>
<evidence type="ECO:0000313" key="3">
    <source>
        <dbReference type="EMBL" id="AVH61575.1"/>
    </source>
</evidence>
<evidence type="ECO:0008006" key="5">
    <source>
        <dbReference type="Google" id="ProtNLM"/>
    </source>
</evidence>
<keyword evidence="2" id="KW-0812">Transmembrane</keyword>
<gene>
    <name evidence="3" type="ORF">C4B68_34080</name>
</gene>
<accession>A0ABN5IGN2</accession>
<protein>
    <recommendedName>
        <fullName evidence="5">DUF3040 domain-containing protein</fullName>
    </recommendedName>
</protein>
<keyword evidence="2" id="KW-0472">Membrane</keyword>
<keyword evidence="2" id="KW-1133">Transmembrane helix</keyword>
<organism evidence="3 4">
    <name type="scientific">Streptomyces dengpaensis</name>
    <dbReference type="NCBI Taxonomy" id="2049881"/>
    <lineage>
        <taxon>Bacteria</taxon>
        <taxon>Bacillati</taxon>
        <taxon>Actinomycetota</taxon>
        <taxon>Actinomycetes</taxon>
        <taxon>Kitasatosporales</taxon>
        <taxon>Streptomycetaceae</taxon>
        <taxon>Streptomyces</taxon>
    </lineage>
</organism>
<keyword evidence="4" id="KW-1185">Reference proteome</keyword>
<reference evidence="3 4" key="1">
    <citation type="submission" date="2018-02" db="EMBL/GenBank/DDBJ databases">
        <title>Complete genome sequence of Streptomyces dengpaensis, the producer of angucyclines.</title>
        <authorList>
            <person name="Yumei L."/>
        </authorList>
    </citation>
    <scope>NUCLEOTIDE SEQUENCE [LARGE SCALE GENOMIC DNA]</scope>
    <source>
        <strain evidence="3 4">XZHG99</strain>
    </source>
</reference>
<feature type="region of interest" description="Disordered" evidence="1">
    <location>
        <begin position="29"/>
        <end position="65"/>
    </location>
</feature>
<feature type="region of interest" description="Disordered" evidence="1">
    <location>
        <begin position="123"/>
        <end position="159"/>
    </location>
</feature>
<sequence length="159" mass="16727">MPEPKPTAPAAGQAHLNDQAQQLLAAIEDAMRTPTSFRDDTPVPHHGTAPPVPQPGRPPMSQGAVDASTMMLSGGVATVLVGGAASLVMLASGHADPTVCAIIFGAPAGLVLALSRLVKRAKESQPDEHHHHYNGTVYQDQRHTHTSTRGVWAKTNNQQ</sequence>
<evidence type="ECO:0000313" key="4">
    <source>
        <dbReference type="Proteomes" id="UP000238413"/>
    </source>
</evidence>
<feature type="transmembrane region" description="Helical" evidence="2">
    <location>
        <begin position="70"/>
        <end position="92"/>
    </location>
</feature>
<name>A0ABN5IGN2_9ACTN</name>
<dbReference type="Proteomes" id="UP000238413">
    <property type="component" value="Chromosome"/>
</dbReference>